<dbReference type="AlphaFoldDB" id="A0A0D0GWL0"/>
<evidence type="ECO:0000256" key="1">
    <source>
        <dbReference type="ARBA" id="ARBA00022679"/>
    </source>
</evidence>
<keyword evidence="1 4" id="KW-0808">Transferase</keyword>
<keyword evidence="2" id="KW-0012">Acyltransferase</keyword>
<reference evidence="4 5" key="1">
    <citation type="submission" date="2015-01" db="EMBL/GenBank/DDBJ databases">
        <title>Draft genome sequence of Pedobacter sp. NL19 isolated from sludge of an effluent treatment pond in an abandoned uranium mine.</title>
        <authorList>
            <person name="Santos T."/>
            <person name="Caetano T."/>
            <person name="Covas C."/>
            <person name="Cruz A."/>
            <person name="Mendo S."/>
        </authorList>
    </citation>
    <scope>NUCLEOTIDE SEQUENCE [LARGE SCALE GENOMIC DNA]</scope>
    <source>
        <strain evidence="4 5">NL19</strain>
    </source>
</reference>
<evidence type="ECO:0000256" key="2">
    <source>
        <dbReference type="ARBA" id="ARBA00023315"/>
    </source>
</evidence>
<keyword evidence="5" id="KW-1185">Reference proteome</keyword>
<dbReference type="PANTHER" id="PTHR43877:SF2">
    <property type="entry name" value="AMINOALKYLPHOSPHONATE N-ACETYLTRANSFERASE-RELATED"/>
    <property type="match status" value="1"/>
</dbReference>
<sequence>MPLYFRDLKIEDAEAVTRLSDQLGYPATKAETELRVNSLLLHPDHCIIVAVIGETITGWIHAFYTIRLEADPFVEIGGLVVDENYRNQQIGEKLVEQVKEWALNKDVKKLRVRCQTKRTASHHFYQKTGFIQTKEQKVFDLNIAD</sequence>
<comment type="caution">
    <text evidence="4">The sequence shown here is derived from an EMBL/GenBank/DDBJ whole genome shotgun (WGS) entry which is preliminary data.</text>
</comment>
<proteinExistence type="predicted"/>
<dbReference type="SUPFAM" id="SSF55729">
    <property type="entry name" value="Acyl-CoA N-acyltransferases (Nat)"/>
    <property type="match status" value="1"/>
</dbReference>
<evidence type="ECO:0000313" key="4">
    <source>
        <dbReference type="EMBL" id="KIO78796.1"/>
    </source>
</evidence>
<evidence type="ECO:0000313" key="5">
    <source>
        <dbReference type="Proteomes" id="UP000032049"/>
    </source>
</evidence>
<gene>
    <name evidence="4" type="ORF">TH53_01530</name>
</gene>
<dbReference type="Proteomes" id="UP000032049">
    <property type="component" value="Unassembled WGS sequence"/>
</dbReference>
<dbReference type="PROSITE" id="PS51186">
    <property type="entry name" value="GNAT"/>
    <property type="match status" value="1"/>
</dbReference>
<name>A0A0D0GWL0_9SPHI</name>
<dbReference type="InterPro" id="IPR050832">
    <property type="entry name" value="Bact_Acetyltransf"/>
</dbReference>
<dbReference type="InterPro" id="IPR000182">
    <property type="entry name" value="GNAT_dom"/>
</dbReference>
<dbReference type="CDD" id="cd04301">
    <property type="entry name" value="NAT_SF"/>
    <property type="match status" value="1"/>
</dbReference>
<dbReference type="EMBL" id="JXRA01000006">
    <property type="protein sequence ID" value="KIO78796.1"/>
    <property type="molecule type" value="Genomic_DNA"/>
</dbReference>
<accession>A0A0D0GWL0</accession>
<feature type="domain" description="N-acetyltransferase" evidence="3">
    <location>
        <begin position="3"/>
        <end position="145"/>
    </location>
</feature>
<protein>
    <submittedName>
        <fullName evidence="4">GCN5 family acetyltransferase</fullName>
    </submittedName>
</protein>
<dbReference type="PANTHER" id="PTHR43877">
    <property type="entry name" value="AMINOALKYLPHOSPHONATE N-ACETYLTRANSFERASE-RELATED-RELATED"/>
    <property type="match status" value="1"/>
</dbReference>
<dbReference type="InterPro" id="IPR016181">
    <property type="entry name" value="Acyl_CoA_acyltransferase"/>
</dbReference>
<evidence type="ECO:0000259" key="3">
    <source>
        <dbReference type="PROSITE" id="PS51186"/>
    </source>
</evidence>
<dbReference type="STRING" id="1503925.TH53_01530"/>
<dbReference type="Pfam" id="PF00583">
    <property type="entry name" value="Acetyltransf_1"/>
    <property type="match status" value="1"/>
</dbReference>
<dbReference type="Gene3D" id="3.40.630.30">
    <property type="match status" value="1"/>
</dbReference>
<dbReference type="OrthoDB" id="9792929at2"/>
<organism evidence="4 5">
    <name type="scientific">Pedobacter lusitanus</name>
    <dbReference type="NCBI Taxonomy" id="1503925"/>
    <lineage>
        <taxon>Bacteria</taxon>
        <taxon>Pseudomonadati</taxon>
        <taxon>Bacteroidota</taxon>
        <taxon>Sphingobacteriia</taxon>
        <taxon>Sphingobacteriales</taxon>
        <taxon>Sphingobacteriaceae</taxon>
        <taxon>Pedobacter</taxon>
    </lineage>
</organism>
<dbReference type="RefSeq" id="WP_041877693.1">
    <property type="nucleotide sequence ID" value="NZ_CP157278.1"/>
</dbReference>
<dbReference type="GO" id="GO:0016747">
    <property type="term" value="F:acyltransferase activity, transferring groups other than amino-acyl groups"/>
    <property type="evidence" value="ECO:0007669"/>
    <property type="project" value="InterPro"/>
</dbReference>